<dbReference type="InterPro" id="IPR011990">
    <property type="entry name" value="TPR-like_helical_dom_sf"/>
</dbReference>
<gene>
    <name evidence="8" type="ORF">D1164_18790</name>
</gene>
<keyword evidence="5" id="KW-0998">Cell outer membrane</keyword>
<feature type="domain" description="SusD-like N-terminal" evidence="7">
    <location>
        <begin position="100"/>
        <end position="222"/>
    </location>
</feature>
<evidence type="ECO:0000256" key="2">
    <source>
        <dbReference type="ARBA" id="ARBA00006275"/>
    </source>
</evidence>
<dbReference type="OrthoDB" id="1032172at2"/>
<comment type="caution">
    <text evidence="8">The sequence shown here is derived from an EMBL/GenBank/DDBJ whole genome shotgun (WGS) entry which is preliminary data.</text>
</comment>
<sequence length="608" mass="68924">MKRLVSKIYIIILTGFMLFPSCIENLLEQEPTTELGASAFWKTEADATYALMGAYSSIRPIFDRDYHYDGLGEFLRMYNTGAAPIKFSTSNPSNYGGGFDAVWEALYGAVNRTNYVIENVEKMLSDAKTEKSVTNLESIIGEARLLRGMCYFRLIAMYGDVPYFGNIIYDNSEVASISRTPIAQVKDSILADFTYAIEKLPEQTQETGRASKPSALAFRGKLNLYWASWNNFGWPELDTFTPSSSEATAAYTSAAADFKSVIEDFGLQLFRGGEPGEWGVMGDAEVLPNYYYLFIPSTGNQNADGEMLMVFTHGGIGTGQSEELMRVFTGRSIEGSQNQAIPRFEIADRYQSTITGDFCEPLIPMNPSEPGARTALNSALNPESYANRDYRMKATLLWDYEKIMGLRSLQEIGYVPFIYKTWNQKITIDGEEYTTFNDGGTNRTGYDFRKFVRNYSGQGRSEGDYNWPVMRLADVFLMYAEATNELHGPQADAIELVNQIRHRGNLPPLAAEKTADKESFFAAIEQERIIELFAEGHRMWDLRRWRAIERVWGPPYGDGKWTIDTHGANQQRFFYNASELTYQRCYLFRIPPGERDINSNLTQNTPWL</sequence>
<evidence type="ECO:0000256" key="3">
    <source>
        <dbReference type="ARBA" id="ARBA00022729"/>
    </source>
</evidence>
<dbReference type="Pfam" id="PF07980">
    <property type="entry name" value="SusD_RagB"/>
    <property type="match status" value="1"/>
</dbReference>
<feature type="domain" description="RagB/SusD" evidence="6">
    <location>
        <begin position="383"/>
        <end position="607"/>
    </location>
</feature>
<dbReference type="Proteomes" id="UP000266441">
    <property type="component" value="Unassembled WGS sequence"/>
</dbReference>
<keyword evidence="4" id="KW-0472">Membrane</keyword>
<evidence type="ECO:0000259" key="6">
    <source>
        <dbReference type="Pfam" id="PF07980"/>
    </source>
</evidence>
<dbReference type="Pfam" id="PF14322">
    <property type="entry name" value="SusD-like_3"/>
    <property type="match status" value="1"/>
</dbReference>
<comment type="similarity">
    <text evidence="2">Belongs to the SusD family.</text>
</comment>
<dbReference type="InterPro" id="IPR012944">
    <property type="entry name" value="SusD_RagB_dom"/>
</dbReference>
<dbReference type="Gene3D" id="1.25.40.390">
    <property type="match status" value="1"/>
</dbReference>
<protein>
    <submittedName>
        <fullName evidence="8">RagB/SusD family nutrient uptake outer membrane protein</fullName>
    </submittedName>
</protein>
<dbReference type="InterPro" id="IPR033985">
    <property type="entry name" value="SusD-like_N"/>
</dbReference>
<reference evidence="8 9" key="1">
    <citation type="journal article" date="2015" name="Int. J. Syst. Evol. Microbiol.">
        <title>Mariniphaga sediminis sp. nov., isolated from coastal sediment.</title>
        <authorList>
            <person name="Wang F.Q."/>
            <person name="Shen Q.Y."/>
            <person name="Chen G.J."/>
            <person name="Du Z.J."/>
        </authorList>
    </citation>
    <scope>NUCLEOTIDE SEQUENCE [LARGE SCALE GENOMIC DNA]</scope>
    <source>
        <strain evidence="8 9">SY21</strain>
    </source>
</reference>
<proteinExistence type="inferred from homology"/>
<evidence type="ECO:0000256" key="1">
    <source>
        <dbReference type="ARBA" id="ARBA00004442"/>
    </source>
</evidence>
<evidence type="ECO:0000256" key="5">
    <source>
        <dbReference type="ARBA" id="ARBA00023237"/>
    </source>
</evidence>
<evidence type="ECO:0000313" key="9">
    <source>
        <dbReference type="Proteomes" id="UP000266441"/>
    </source>
</evidence>
<evidence type="ECO:0000259" key="7">
    <source>
        <dbReference type="Pfam" id="PF14322"/>
    </source>
</evidence>
<dbReference type="SUPFAM" id="SSF48452">
    <property type="entry name" value="TPR-like"/>
    <property type="match status" value="1"/>
</dbReference>
<dbReference type="EMBL" id="QWET01000018">
    <property type="protein sequence ID" value="RIH63631.1"/>
    <property type="molecule type" value="Genomic_DNA"/>
</dbReference>
<dbReference type="GO" id="GO:0009279">
    <property type="term" value="C:cell outer membrane"/>
    <property type="evidence" value="ECO:0007669"/>
    <property type="project" value="UniProtKB-SubCell"/>
</dbReference>
<name>A0A399CZ05_9BACT</name>
<evidence type="ECO:0000256" key="4">
    <source>
        <dbReference type="ARBA" id="ARBA00023136"/>
    </source>
</evidence>
<keyword evidence="9" id="KW-1185">Reference proteome</keyword>
<dbReference type="AlphaFoldDB" id="A0A399CZ05"/>
<evidence type="ECO:0000313" key="8">
    <source>
        <dbReference type="EMBL" id="RIH63631.1"/>
    </source>
</evidence>
<organism evidence="8 9">
    <name type="scientific">Mariniphaga sediminis</name>
    <dbReference type="NCBI Taxonomy" id="1628158"/>
    <lineage>
        <taxon>Bacteria</taxon>
        <taxon>Pseudomonadati</taxon>
        <taxon>Bacteroidota</taxon>
        <taxon>Bacteroidia</taxon>
        <taxon>Marinilabiliales</taxon>
        <taxon>Prolixibacteraceae</taxon>
        <taxon>Mariniphaga</taxon>
    </lineage>
</organism>
<accession>A0A399CZ05</accession>
<keyword evidence="3" id="KW-0732">Signal</keyword>
<comment type="subcellular location">
    <subcellularLocation>
        <location evidence="1">Cell outer membrane</location>
    </subcellularLocation>
</comment>
<dbReference type="RefSeq" id="WP_119351440.1">
    <property type="nucleotide sequence ID" value="NZ_QWET01000018.1"/>
</dbReference>